<dbReference type="OrthoDB" id="5292073at2"/>
<name>A0A256F0L8_9HYPH</name>
<evidence type="ECO:0000313" key="3">
    <source>
        <dbReference type="Proteomes" id="UP000216478"/>
    </source>
</evidence>
<dbReference type="PANTHER" id="PTHR22835">
    <property type="entry name" value="ZINC FINGER FYVE DOMAIN CONTAINING PROTEIN"/>
    <property type="match status" value="1"/>
</dbReference>
<reference evidence="2 3" key="1">
    <citation type="submission" date="2017-07" db="EMBL/GenBank/DDBJ databases">
        <title>Phylogenetic study on the rhizospheric bacterium Ochrobactrum sp. A44.</title>
        <authorList>
            <person name="Krzyzanowska D.M."/>
            <person name="Ossowicki A."/>
            <person name="Rajewska M."/>
            <person name="Maciag T."/>
            <person name="Kaczynski Z."/>
            <person name="Czerwicka M."/>
            <person name="Jafra S."/>
        </authorList>
    </citation>
    <scope>NUCLEOTIDE SEQUENCE [LARGE SCALE GENOMIC DNA]</scope>
    <source>
        <strain evidence="2 3">OgA9a</strain>
    </source>
</reference>
<dbReference type="AlphaFoldDB" id="A0A256F0L8"/>
<sequence>MTSIQSVEFLDNHRNRKYSAFIEFSGALSDTGNYDSIHGPSPAPFFEGRTTNGAVAGELVAQKLGYQADASMHLVGSVKGNNFAVRDAMASGDRPEDLSGQVSAYLDSVDGVADSDALFFVFNGGNDVIQAILTQDNVKSVALILEAVEGLERALTRLVEAGAQHILAPDFIDASLLPLIIQKKDVVRGQLISEFFNRSYRRMLLSLEQKLKFKFIRWSFDVFFKKLIHEGESFGFINTTDPFSTMPDKEHLDIKQFVFLSEIFPTARAHELMAESILKVIAKQE</sequence>
<protein>
    <submittedName>
        <fullName evidence="2">Uncharacterized protein</fullName>
    </submittedName>
</protein>
<dbReference type="RefSeq" id="WP_094542404.1">
    <property type="nucleotide sequence ID" value="NZ_JBHEER010000010.1"/>
</dbReference>
<dbReference type="PANTHER" id="PTHR22835:SF659">
    <property type="entry name" value="GDSL LIPASE_ACYLHYDROLASE, PUTATIVE (AFU_ORTHOLOGUE AFUA_2G00510)-RELATED"/>
    <property type="match status" value="1"/>
</dbReference>
<comment type="caution">
    <text evidence="2">The sequence shown here is derived from an EMBL/GenBank/DDBJ whole genome shotgun (WGS) entry which is preliminary data.</text>
</comment>
<dbReference type="CDD" id="cd01846">
    <property type="entry name" value="fatty_acyltransferase_like"/>
    <property type="match status" value="1"/>
</dbReference>
<dbReference type="Proteomes" id="UP000216478">
    <property type="component" value="Unassembled WGS sequence"/>
</dbReference>
<evidence type="ECO:0000256" key="1">
    <source>
        <dbReference type="ARBA" id="ARBA00008668"/>
    </source>
</evidence>
<dbReference type="InterPro" id="IPR001087">
    <property type="entry name" value="GDSL"/>
</dbReference>
<accession>A0A256F0L8</accession>
<comment type="similarity">
    <text evidence="1">Belongs to the 'GDSL' lipolytic enzyme family.</text>
</comment>
<dbReference type="InterPro" id="IPR036514">
    <property type="entry name" value="SGNH_hydro_sf"/>
</dbReference>
<keyword evidence="3" id="KW-1185">Reference proteome</keyword>
<dbReference type="Pfam" id="PF00657">
    <property type="entry name" value="Lipase_GDSL"/>
    <property type="match status" value="1"/>
</dbReference>
<gene>
    <name evidence="2" type="ORF">CEV33_3361</name>
</gene>
<evidence type="ECO:0000313" key="2">
    <source>
        <dbReference type="EMBL" id="OYR08382.1"/>
    </source>
</evidence>
<organism evidence="2 3">
    <name type="scientific">Brucella grignonensis</name>
    <dbReference type="NCBI Taxonomy" id="94627"/>
    <lineage>
        <taxon>Bacteria</taxon>
        <taxon>Pseudomonadati</taxon>
        <taxon>Pseudomonadota</taxon>
        <taxon>Alphaproteobacteria</taxon>
        <taxon>Hyphomicrobiales</taxon>
        <taxon>Brucellaceae</taxon>
        <taxon>Brucella/Ochrobactrum group</taxon>
        <taxon>Brucella</taxon>
    </lineage>
</organism>
<dbReference type="Gene3D" id="3.40.50.1110">
    <property type="entry name" value="SGNH hydrolase"/>
    <property type="match status" value="1"/>
</dbReference>
<dbReference type="GO" id="GO:0016788">
    <property type="term" value="F:hydrolase activity, acting on ester bonds"/>
    <property type="evidence" value="ECO:0007669"/>
    <property type="project" value="InterPro"/>
</dbReference>
<proteinExistence type="inferred from homology"/>
<dbReference type="EMBL" id="NNRL01000167">
    <property type="protein sequence ID" value="OYR08382.1"/>
    <property type="molecule type" value="Genomic_DNA"/>
</dbReference>